<feature type="domain" description="Transglutaminase-like" evidence="1">
    <location>
        <begin position="191"/>
        <end position="278"/>
    </location>
</feature>
<dbReference type="Pfam" id="PF01841">
    <property type="entry name" value="Transglut_core"/>
    <property type="match status" value="1"/>
</dbReference>
<dbReference type="RefSeq" id="WP_004301658.1">
    <property type="nucleotide sequence ID" value="NZ_BAABYJ010000003.1"/>
</dbReference>
<reference evidence="2 6" key="2">
    <citation type="journal article" date="2019" name="Nat. Med.">
        <title>A library of human gut bacterial isolates paired with longitudinal multiomics data enables mechanistic microbiome research.</title>
        <authorList>
            <person name="Poyet M."/>
            <person name="Groussin M."/>
            <person name="Gibbons S.M."/>
            <person name="Avila-Pacheco J."/>
            <person name="Jiang X."/>
            <person name="Kearney S.M."/>
            <person name="Perrotta A.R."/>
            <person name="Berdy B."/>
            <person name="Zhao S."/>
            <person name="Lieberman T.D."/>
            <person name="Swanson P.K."/>
            <person name="Smith M."/>
            <person name="Roesemann S."/>
            <person name="Alexander J.E."/>
            <person name="Rich S.A."/>
            <person name="Livny J."/>
            <person name="Vlamakis H."/>
            <person name="Clish C."/>
            <person name="Bullock K."/>
            <person name="Deik A."/>
            <person name="Scott J."/>
            <person name="Pierce K.A."/>
            <person name="Xavier R.J."/>
            <person name="Alm E.J."/>
        </authorList>
    </citation>
    <scope>NUCLEOTIDE SEQUENCE [LARGE SCALE GENOMIC DNA]</scope>
    <source>
        <strain evidence="2 6">BIOML-A183</strain>
    </source>
</reference>
<dbReference type="InterPro" id="IPR002931">
    <property type="entry name" value="Transglutaminase-like"/>
</dbReference>
<evidence type="ECO:0000313" key="2">
    <source>
        <dbReference type="EMBL" id="KAA3808454.1"/>
    </source>
</evidence>
<dbReference type="GeneID" id="29452138"/>
<organism evidence="4 5">
    <name type="scientific">Bacteroides ovatus</name>
    <dbReference type="NCBI Taxonomy" id="28116"/>
    <lineage>
        <taxon>Bacteria</taxon>
        <taxon>Pseudomonadati</taxon>
        <taxon>Bacteroidota</taxon>
        <taxon>Bacteroidia</taxon>
        <taxon>Bacteroidales</taxon>
        <taxon>Bacteroidaceae</taxon>
        <taxon>Bacteroides</taxon>
    </lineage>
</organism>
<evidence type="ECO:0000313" key="5">
    <source>
        <dbReference type="Proteomes" id="UP000266492"/>
    </source>
</evidence>
<dbReference type="Gene3D" id="2.60.120.260">
    <property type="entry name" value="Galactose-binding domain-like"/>
    <property type="match status" value="2"/>
</dbReference>
<dbReference type="Proteomes" id="UP001214017">
    <property type="component" value="Unassembled WGS sequence"/>
</dbReference>
<dbReference type="EMBL" id="QRVZ01000020">
    <property type="protein sequence ID" value="RGS80890.1"/>
    <property type="molecule type" value="Genomic_DNA"/>
</dbReference>
<dbReference type="PANTHER" id="PTHR35532:SF5">
    <property type="entry name" value="CARBOHYDRATE-BINDING DOMAIN-CONTAINING PROTEIN"/>
    <property type="match status" value="1"/>
</dbReference>
<proteinExistence type="predicted"/>
<comment type="caution">
    <text evidence="4">The sequence shown here is derived from an EMBL/GenBank/DDBJ whole genome shotgun (WGS) entry which is preliminary data.</text>
</comment>
<dbReference type="AlphaFoldDB" id="A0A395VVS7"/>
<gene>
    <name evidence="4" type="ORF">DWX70_20215</name>
    <name evidence="2" type="ORF">F3F51_03530</name>
    <name evidence="3" type="ORF">PO240_01695</name>
</gene>
<dbReference type="PANTHER" id="PTHR35532">
    <property type="entry name" value="SIMILAR TO POLYHYDROXYALKANOATE DEPOLYMERASE"/>
    <property type="match status" value="1"/>
</dbReference>
<dbReference type="EMBL" id="VWLX01000002">
    <property type="protein sequence ID" value="KAA3808454.1"/>
    <property type="molecule type" value="Genomic_DNA"/>
</dbReference>
<dbReference type="EMBL" id="JAQNWR010000001">
    <property type="protein sequence ID" value="MDC2406583.1"/>
    <property type="molecule type" value="Genomic_DNA"/>
</dbReference>
<name>A0A395VVS7_BACOV</name>
<accession>A0A395VVS7</accession>
<dbReference type="InterPro" id="IPR038765">
    <property type="entry name" value="Papain-like_cys_pep_sf"/>
</dbReference>
<sequence>MKALMKISFLLLGVTVICWGVYFYSGNRIITRKVLAHYQNDSLKLAAATFLLDNIGDKFAYCKEDIERYDTIFALYDELNKKGETSSEPELAKKCWHTLIQTYGKMKPSLFEREYDRKTLSASFLIDNIDVAFEAWQTAPNFITRDFNLFCRYVLPYRVGNEPIEPERRKQFEELRSLRDSMFDESRIIKDLYHEFVKVRKYQNSKQMWNYAISLTKSQLEKTRRGSCRHFCEYYVAALRACGIPATIDYVNCWGNRAGGHEWVAVLKDSGAFLAFDALDRKKMKLAYKPAKIYRQTFETQVIDGNARKYVPDYMLNPNRMDVSHLYFNTYDVEIKGSDMKQYKNYPYGVICVFDNKKWVPVDFGKVTDGVFHFQNMIGDVCYMAGFYVNGTFISATEPFVLTKSGEVKLIQCYTKNHVDMRLVRKYPKFTRISSFRKGLLGSKIEVSDDREFSSGRTLITIDELGNEDIFDSTVTVNRPYRYVRFVFDEQKEGNLAEIEFYGKKRGTNVEVLLTGGFSGEPIKQTKTNWTMALDRSFDTYFKKNKGEKGNICLDLGKDNSYEITRVRYVPQTDSNFIVPGNQYRLEYWDNSSWKFFGEQIATDFSLNFSNVPTGRLYILHNLTNGVEERIFTYEDGKQVWW</sequence>
<dbReference type="SUPFAM" id="SSF54001">
    <property type="entry name" value="Cysteine proteinases"/>
    <property type="match status" value="1"/>
</dbReference>
<evidence type="ECO:0000313" key="6">
    <source>
        <dbReference type="Proteomes" id="UP000460135"/>
    </source>
</evidence>
<protein>
    <submittedName>
        <fullName evidence="4">Transglutaminase domain-containing protein</fullName>
    </submittedName>
    <submittedName>
        <fullName evidence="3">Transglutaminase-like domain-containing protein</fullName>
    </submittedName>
</protein>
<reference evidence="4 5" key="1">
    <citation type="submission" date="2018-08" db="EMBL/GenBank/DDBJ databases">
        <title>A genome reference for cultivated species of the human gut microbiota.</title>
        <authorList>
            <person name="Zou Y."/>
            <person name="Xue W."/>
            <person name="Luo G."/>
        </authorList>
    </citation>
    <scope>NUCLEOTIDE SEQUENCE [LARGE SCALE GENOMIC DNA]</scope>
    <source>
        <strain evidence="4 5">AF20-9LB</strain>
    </source>
</reference>
<dbReference type="Proteomes" id="UP000460135">
    <property type="component" value="Unassembled WGS sequence"/>
</dbReference>
<evidence type="ECO:0000313" key="4">
    <source>
        <dbReference type="EMBL" id="RGS80890.1"/>
    </source>
</evidence>
<reference evidence="3" key="3">
    <citation type="submission" date="2022-10" db="EMBL/GenBank/DDBJ databases">
        <title>Human gut microbiome strain richness.</title>
        <authorList>
            <person name="Chen-Liaw A."/>
        </authorList>
    </citation>
    <scope>NUCLEOTIDE SEQUENCE</scope>
    <source>
        <strain evidence="3">F7_m1001271B151109d0_201107</strain>
    </source>
</reference>
<dbReference type="Gene3D" id="3.10.620.30">
    <property type="match status" value="1"/>
</dbReference>
<evidence type="ECO:0000259" key="1">
    <source>
        <dbReference type="Pfam" id="PF01841"/>
    </source>
</evidence>
<evidence type="ECO:0000313" key="3">
    <source>
        <dbReference type="EMBL" id="MDC2406583.1"/>
    </source>
</evidence>
<dbReference type="Proteomes" id="UP000266492">
    <property type="component" value="Unassembled WGS sequence"/>
</dbReference>